<dbReference type="EMBL" id="CP013694">
    <property type="protein sequence ID" value="ALU29010.1"/>
    <property type="molecule type" value="Genomic_DNA"/>
</dbReference>
<evidence type="ECO:0000256" key="2">
    <source>
        <dbReference type="ARBA" id="ARBA00022980"/>
    </source>
</evidence>
<dbReference type="InterPro" id="IPR029064">
    <property type="entry name" value="Ribosomal_eL30-like_sf"/>
</dbReference>
<dbReference type="InterPro" id="IPR004038">
    <property type="entry name" value="Ribosomal_eL8/eL30/eS12/Gad45"/>
</dbReference>
<dbReference type="GO" id="GO:0006412">
    <property type="term" value="P:translation"/>
    <property type="evidence" value="ECO:0007669"/>
    <property type="project" value="UniProtKB-UniRule"/>
</dbReference>
<dbReference type="Pfam" id="PF01248">
    <property type="entry name" value="Ribosomal_L7Ae"/>
    <property type="match status" value="1"/>
</dbReference>
<evidence type="ECO:0000256" key="1">
    <source>
        <dbReference type="ARBA" id="ARBA00007326"/>
    </source>
</evidence>
<evidence type="ECO:0000256" key="5">
    <source>
        <dbReference type="HAMAP-Rule" id="MF_00481"/>
    </source>
</evidence>
<dbReference type="NCBIfam" id="NF002172">
    <property type="entry name" value="PRK01018.1"/>
    <property type="match status" value="1"/>
</dbReference>
<dbReference type="GO" id="GO:0003735">
    <property type="term" value="F:structural constituent of ribosome"/>
    <property type="evidence" value="ECO:0007669"/>
    <property type="project" value="InterPro"/>
</dbReference>
<organism evidence="7 10">
    <name type="scientific">Sulfolobus acidocaldarius</name>
    <dbReference type="NCBI Taxonomy" id="2285"/>
    <lineage>
        <taxon>Archaea</taxon>
        <taxon>Thermoproteota</taxon>
        <taxon>Thermoprotei</taxon>
        <taxon>Sulfolobales</taxon>
        <taxon>Sulfolobaceae</taxon>
        <taxon>Sulfolobus</taxon>
    </lineage>
</organism>
<dbReference type="GO" id="GO:0022625">
    <property type="term" value="C:cytosolic large ribosomal subunit"/>
    <property type="evidence" value="ECO:0007669"/>
    <property type="project" value="InterPro"/>
</dbReference>
<evidence type="ECO:0000313" key="9">
    <source>
        <dbReference type="Proteomes" id="UP000060043"/>
    </source>
</evidence>
<dbReference type="SMR" id="A0A0U2WSF4"/>
<sequence>MSQSFEGELKTLLRSGKVILGTRKTLKLLKTGKVKGVVVSSTLRQDLKDDIMTFSKFSDIPIYLYKGSGYELGTLCGKPFMVSVIGIVDEGESKILEFIKEVKQ</sequence>
<dbReference type="Gene3D" id="3.30.1330.30">
    <property type="match status" value="1"/>
</dbReference>
<dbReference type="STRING" id="1435377.SUSAZ_03095"/>
<gene>
    <name evidence="5" type="primary">rpl30e</name>
    <name evidence="7" type="ORF">ATY89_02965</name>
    <name evidence="8" type="ORF">ATZ20_05990</name>
</gene>
<dbReference type="HAMAP" id="MF_00481">
    <property type="entry name" value="Ribosomal_eL30"/>
    <property type="match status" value="1"/>
</dbReference>
<dbReference type="InterPro" id="IPR022991">
    <property type="entry name" value="Ribosomal_eL30_CS"/>
</dbReference>
<dbReference type="OrthoDB" id="10759at2157"/>
<protein>
    <recommendedName>
        <fullName evidence="4 5">Large ribosomal subunit protein eL30</fullName>
    </recommendedName>
</protein>
<dbReference type="AlphaFoldDB" id="A0A0U2WSF4"/>
<reference evidence="9 10" key="1">
    <citation type="submission" date="2015-12" db="EMBL/GenBank/DDBJ databases">
        <title>A stable core within a dynamic pangenome in Sulfolobus acidocaldarius.</title>
        <authorList>
            <person name="Anderson R."/>
            <person name="Kouris A."/>
            <person name="Seward C."/>
            <person name="Campbell K."/>
            <person name="Whitaker R."/>
        </authorList>
    </citation>
    <scope>NUCLEOTIDE SEQUENCE [LARGE SCALE GENOMIC DNA]</scope>
    <source>
        <strain evidence="7 10">GG12-C01-09</strain>
        <strain evidence="8 9">NG05B_CO5_07</strain>
    </source>
</reference>
<feature type="domain" description="Ribosomal protein eL8/eL30/eS12/Gadd45" evidence="6">
    <location>
        <begin position="5"/>
        <end position="96"/>
    </location>
</feature>
<keyword evidence="3 5" id="KW-0687">Ribonucleoprotein</keyword>
<dbReference type="PROSITE" id="PS00709">
    <property type="entry name" value="RIBOSOMAL_L30E_1"/>
    <property type="match status" value="1"/>
</dbReference>
<dbReference type="Proteomes" id="UP000065473">
    <property type="component" value="Chromosome"/>
</dbReference>
<dbReference type="GeneID" id="14551205"/>
<accession>A0A0U2WSF4</accession>
<dbReference type="Proteomes" id="UP000060043">
    <property type="component" value="Chromosome"/>
</dbReference>
<comment type="similarity">
    <text evidence="1 5">Belongs to the eukaryotic ribosomal protein eL30 family.</text>
</comment>
<evidence type="ECO:0000259" key="6">
    <source>
        <dbReference type="Pfam" id="PF01248"/>
    </source>
</evidence>
<dbReference type="GO" id="GO:0003723">
    <property type="term" value="F:RNA binding"/>
    <property type="evidence" value="ECO:0007669"/>
    <property type="project" value="InterPro"/>
</dbReference>
<evidence type="ECO:0000256" key="4">
    <source>
        <dbReference type="ARBA" id="ARBA00035231"/>
    </source>
</evidence>
<dbReference type="InterPro" id="IPR000231">
    <property type="entry name" value="Ribosomal_eL30"/>
</dbReference>
<evidence type="ECO:0000313" key="8">
    <source>
        <dbReference type="EMBL" id="ALU31737.1"/>
    </source>
</evidence>
<evidence type="ECO:0000256" key="3">
    <source>
        <dbReference type="ARBA" id="ARBA00023274"/>
    </source>
</evidence>
<dbReference type="SUPFAM" id="SSF55315">
    <property type="entry name" value="L30e-like"/>
    <property type="match status" value="1"/>
</dbReference>
<dbReference type="RefSeq" id="WP_011277572.1">
    <property type="nucleotide sequence ID" value="NZ_BHWZ01000001.1"/>
</dbReference>
<keyword evidence="2 5" id="KW-0689">Ribosomal protein</keyword>
<dbReference type="PANTHER" id="PTHR11449">
    <property type="entry name" value="RIBOSOMAL PROTEIN L30"/>
    <property type="match status" value="1"/>
</dbReference>
<dbReference type="OMA" id="YFQGGNN"/>
<name>A0A0U2WSF4_9CREN</name>
<dbReference type="InterPro" id="IPR039109">
    <property type="entry name" value="Ribosomal_eL30-like"/>
</dbReference>
<proteinExistence type="inferred from homology"/>
<dbReference type="EMBL" id="CP013695">
    <property type="protein sequence ID" value="ALU31737.1"/>
    <property type="molecule type" value="Genomic_DNA"/>
</dbReference>
<dbReference type="PaxDb" id="1435377-SUSAZ_03095"/>
<dbReference type="PROSITE" id="PS00993">
    <property type="entry name" value="RIBOSOMAL_L30E_2"/>
    <property type="match status" value="1"/>
</dbReference>
<evidence type="ECO:0000313" key="7">
    <source>
        <dbReference type="EMBL" id="ALU29010.1"/>
    </source>
</evidence>
<evidence type="ECO:0000313" key="10">
    <source>
        <dbReference type="Proteomes" id="UP000065473"/>
    </source>
</evidence>